<dbReference type="EMBL" id="VFIA01000076">
    <property type="protein sequence ID" value="MBC3795058.1"/>
    <property type="molecule type" value="Genomic_DNA"/>
</dbReference>
<protein>
    <submittedName>
        <fullName evidence="1">Uncharacterized protein</fullName>
    </submittedName>
</protein>
<proteinExistence type="predicted"/>
<evidence type="ECO:0000313" key="2">
    <source>
        <dbReference type="Proteomes" id="UP000700732"/>
    </source>
</evidence>
<keyword evidence="2" id="KW-1185">Reference proteome</keyword>
<reference evidence="1 2" key="1">
    <citation type="submission" date="2019-06" db="EMBL/GenBank/DDBJ databases">
        <title>Spirosoma utsteinense sp. nov. isolated from Antarctic ice-free soils.</title>
        <authorList>
            <person name="Tahon G."/>
        </authorList>
    </citation>
    <scope>NUCLEOTIDE SEQUENCE [LARGE SCALE GENOMIC DNA]</scope>
    <source>
        <strain evidence="1 2">LMG 31447</strain>
    </source>
</reference>
<name>A0ABR6WFV5_9BACT</name>
<accession>A0ABR6WFV5</accession>
<sequence>MPLNGTKSGLLMQLEFALGTPLTFFCHISKGTLCLRIRGVLSQFRFQNGS</sequence>
<evidence type="ECO:0000313" key="1">
    <source>
        <dbReference type="EMBL" id="MBC3795058.1"/>
    </source>
</evidence>
<gene>
    <name evidence="1" type="ORF">FH603_5590</name>
</gene>
<organism evidence="1 2">
    <name type="scientific">Spirosoma utsteinense</name>
    <dbReference type="NCBI Taxonomy" id="2585773"/>
    <lineage>
        <taxon>Bacteria</taxon>
        <taxon>Pseudomonadati</taxon>
        <taxon>Bacteroidota</taxon>
        <taxon>Cytophagia</taxon>
        <taxon>Cytophagales</taxon>
        <taxon>Cytophagaceae</taxon>
        <taxon>Spirosoma</taxon>
    </lineage>
</organism>
<dbReference type="Proteomes" id="UP000700732">
    <property type="component" value="Unassembled WGS sequence"/>
</dbReference>
<comment type="caution">
    <text evidence="1">The sequence shown here is derived from an EMBL/GenBank/DDBJ whole genome shotgun (WGS) entry which is preliminary data.</text>
</comment>